<comment type="caution">
    <text evidence="2">The sequence shown here is derived from an EMBL/GenBank/DDBJ whole genome shotgun (WGS) entry which is preliminary data.</text>
</comment>
<dbReference type="SUPFAM" id="SSF52402">
    <property type="entry name" value="Adenine nucleotide alpha hydrolases-like"/>
    <property type="match status" value="2"/>
</dbReference>
<dbReference type="InterPro" id="IPR014729">
    <property type="entry name" value="Rossmann-like_a/b/a_fold"/>
</dbReference>
<dbReference type="AlphaFoldDB" id="A0A835F2A4"/>
<dbReference type="Pfam" id="PF00582">
    <property type="entry name" value="Usp"/>
    <property type="match status" value="2"/>
</dbReference>
<gene>
    <name evidence="2" type="ORF">HU200_020593</name>
</gene>
<evidence type="ECO:0000313" key="2">
    <source>
        <dbReference type="EMBL" id="KAF8726009.1"/>
    </source>
</evidence>
<dbReference type="EMBL" id="JACEFO010001653">
    <property type="protein sequence ID" value="KAF8726009.1"/>
    <property type="molecule type" value="Genomic_DNA"/>
</dbReference>
<dbReference type="Proteomes" id="UP000636709">
    <property type="component" value="Unassembled WGS sequence"/>
</dbReference>
<evidence type="ECO:0000259" key="1">
    <source>
        <dbReference type="Pfam" id="PF00582"/>
    </source>
</evidence>
<dbReference type="OrthoDB" id="843225at2759"/>
<feature type="domain" description="UspA" evidence="1">
    <location>
        <begin position="5"/>
        <end position="141"/>
    </location>
</feature>
<accession>A0A835F2A4</accession>
<dbReference type="InterPro" id="IPR006016">
    <property type="entry name" value="UspA"/>
</dbReference>
<dbReference type="PRINTS" id="PR01438">
    <property type="entry name" value="UNVRSLSTRESS"/>
</dbReference>
<proteinExistence type="predicted"/>
<dbReference type="CDD" id="cd23659">
    <property type="entry name" value="USP_At3g01520-like"/>
    <property type="match status" value="1"/>
</dbReference>
<dbReference type="Gene3D" id="3.40.50.620">
    <property type="entry name" value="HUPs"/>
    <property type="match status" value="2"/>
</dbReference>
<dbReference type="PANTHER" id="PTHR46100:SF8">
    <property type="entry name" value="OS05G0170200 PROTEIN"/>
    <property type="match status" value="1"/>
</dbReference>
<dbReference type="InterPro" id="IPR006015">
    <property type="entry name" value="Universal_stress_UspA"/>
</dbReference>
<dbReference type="PANTHER" id="PTHR46100">
    <property type="entry name" value="IMP2'P"/>
    <property type="match status" value="1"/>
</dbReference>
<name>A0A835F2A4_9POAL</name>
<feature type="domain" description="UspA" evidence="1">
    <location>
        <begin position="167"/>
        <end position="189"/>
    </location>
</feature>
<reference evidence="2" key="1">
    <citation type="submission" date="2020-07" db="EMBL/GenBank/DDBJ databases">
        <title>Genome sequence and genetic diversity analysis of an under-domesticated orphan crop, white fonio (Digitaria exilis).</title>
        <authorList>
            <person name="Bennetzen J.L."/>
            <person name="Chen S."/>
            <person name="Ma X."/>
            <person name="Wang X."/>
            <person name="Yssel A.E.J."/>
            <person name="Chaluvadi S.R."/>
            <person name="Johnson M."/>
            <person name="Gangashetty P."/>
            <person name="Hamidou F."/>
            <person name="Sanogo M.D."/>
            <person name="Zwaenepoel A."/>
            <person name="Wallace J."/>
            <person name="Van De Peer Y."/>
            <person name="Van Deynze A."/>
        </authorList>
    </citation>
    <scope>NUCLEOTIDE SEQUENCE</scope>
    <source>
        <tissue evidence="2">Leaves</tissue>
    </source>
</reference>
<sequence>MAAGRNIGVAVDFSPCSKNALRWAAANLASPGDRLILIQVKASYQYEQGVAHLWERDGSPLIPMLELSDPRVSKIYGLAVDRETLEILTRAAGQRGVQVFAKVLWGDPARKLTEAVHKLPLHWLVVGNRGLGTVKRYLFSSFMLIDLADRLIDDHCTDLELMVVGVRVLMGSVSTYVVNHAACPVTVVRENMLPSAQPASY</sequence>
<protein>
    <recommendedName>
        <fullName evidence="1">UspA domain-containing protein</fullName>
    </recommendedName>
</protein>
<organism evidence="2 3">
    <name type="scientific">Digitaria exilis</name>
    <dbReference type="NCBI Taxonomy" id="1010633"/>
    <lineage>
        <taxon>Eukaryota</taxon>
        <taxon>Viridiplantae</taxon>
        <taxon>Streptophyta</taxon>
        <taxon>Embryophyta</taxon>
        <taxon>Tracheophyta</taxon>
        <taxon>Spermatophyta</taxon>
        <taxon>Magnoliopsida</taxon>
        <taxon>Liliopsida</taxon>
        <taxon>Poales</taxon>
        <taxon>Poaceae</taxon>
        <taxon>PACMAD clade</taxon>
        <taxon>Panicoideae</taxon>
        <taxon>Panicodae</taxon>
        <taxon>Paniceae</taxon>
        <taxon>Anthephorinae</taxon>
        <taxon>Digitaria</taxon>
    </lineage>
</organism>
<keyword evidence="3" id="KW-1185">Reference proteome</keyword>
<evidence type="ECO:0000313" key="3">
    <source>
        <dbReference type="Proteomes" id="UP000636709"/>
    </source>
</evidence>